<proteinExistence type="inferred from homology"/>
<dbReference type="InterPro" id="IPR004516">
    <property type="entry name" value="HisRS/HisZ"/>
</dbReference>
<evidence type="ECO:0000256" key="4">
    <source>
        <dbReference type="ARBA" id="ARBA00022490"/>
    </source>
</evidence>
<keyword evidence="8 11" id="KW-0648">Protein biosynthesis</keyword>
<feature type="binding site" evidence="12">
    <location>
        <position position="112"/>
    </location>
    <ligand>
        <name>L-histidine</name>
        <dbReference type="ChEBI" id="CHEBI:57595"/>
    </ligand>
</feature>
<dbReference type="Pfam" id="PF03129">
    <property type="entry name" value="HGTP_anticodon"/>
    <property type="match status" value="1"/>
</dbReference>
<feature type="binding site" evidence="12">
    <location>
        <position position="257"/>
    </location>
    <ligand>
        <name>L-histidine</name>
        <dbReference type="ChEBI" id="CHEBI:57595"/>
    </ligand>
</feature>
<dbReference type="EMBL" id="MEUA01000029">
    <property type="protein sequence ID" value="OGC14859.1"/>
    <property type="molecule type" value="Genomic_DNA"/>
</dbReference>
<dbReference type="Proteomes" id="UP000177905">
    <property type="component" value="Unassembled WGS sequence"/>
</dbReference>
<dbReference type="FunFam" id="3.30.930.10:FF:000005">
    <property type="entry name" value="Histidine--tRNA ligase"/>
    <property type="match status" value="1"/>
</dbReference>
<evidence type="ECO:0000256" key="3">
    <source>
        <dbReference type="ARBA" id="ARBA00011738"/>
    </source>
</evidence>
<evidence type="ECO:0000256" key="10">
    <source>
        <dbReference type="ARBA" id="ARBA00047639"/>
    </source>
</evidence>
<evidence type="ECO:0000259" key="13">
    <source>
        <dbReference type="PROSITE" id="PS50862"/>
    </source>
</evidence>
<feature type="binding site" evidence="12">
    <location>
        <position position="130"/>
    </location>
    <ligand>
        <name>L-histidine</name>
        <dbReference type="ChEBI" id="CHEBI:57595"/>
    </ligand>
</feature>
<feature type="binding site" evidence="12">
    <location>
        <begin position="81"/>
        <end position="83"/>
    </location>
    <ligand>
        <name>L-histidine</name>
        <dbReference type="ChEBI" id="CHEBI:57595"/>
    </ligand>
</feature>
<dbReference type="NCBIfam" id="TIGR00442">
    <property type="entry name" value="hisS"/>
    <property type="match status" value="1"/>
</dbReference>
<comment type="similarity">
    <text evidence="2 11">Belongs to the class-II aminoacyl-tRNA synthetase family.</text>
</comment>
<evidence type="ECO:0000256" key="1">
    <source>
        <dbReference type="ARBA" id="ARBA00004496"/>
    </source>
</evidence>
<keyword evidence="7 11" id="KW-0067">ATP-binding</keyword>
<feature type="domain" description="Aminoacyl-transfer RNA synthetases class-II family profile" evidence="13">
    <location>
        <begin position="1"/>
        <end position="314"/>
    </location>
</feature>
<dbReference type="Pfam" id="PF13393">
    <property type="entry name" value="tRNA-synt_His"/>
    <property type="match status" value="1"/>
</dbReference>
<reference evidence="14 15" key="1">
    <citation type="journal article" date="2016" name="Nat. Commun.">
        <title>Thousands of microbial genomes shed light on interconnected biogeochemical processes in an aquifer system.</title>
        <authorList>
            <person name="Anantharaman K."/>
            <person name="Brown C.T."/>
            <person name="Hug L.A."/>
            <person name="Sharon I."/>
            <person name="Castelle C.J."/>
            <person name="Probst A.J."/>
            <person name="Thomas B.C."/>
            <person name="Singh A."/>
            <person name="Wilkins M.J."/>
            <person name="Karaoz U."/>
            <person name="Brodie E.L."/>
            <person name="Williams K.H."/>
            <person name="Hubbard S.S."/>
            <person name="Banfield J.F."/>
        </authorList>
    </citation>
    <scope>NUCLEOTIDE SEQUENCE [LARGE SCALE GENOMIC DNA]</scope>
</reference>
<dbReference type="InterPro" id="IPR006195">
    <property type="entry name" value="aa-tRNA-synth_II"/>
</dbReference>
<dbReference type="CDD" id="cd00859">
    <property type="entry name" value="HisRS_anticodon"/>
    <property type="match status" value="1"/>
</dbReference>
<dbReference type="HAMAP" id="MF_00127">
    <property type="entry name" value="His_tRNA_synth"/>
    <property type="match status" value="1"/>
</dbReference>
<dbReference type="GO" id="GO:0005737">
    <property type="term" value="C:cytoplasm"/>
    <property type="evidence" value="ECO:0007669"/>
    <property type="project" value="UniProtKB-SubCell"/>
</dbReference>
<dbReference type="InterPro" id="IPR036621">
    <property type="entry name" value="Anticodon-bd_dom_sf"/>
</dbReference>
<dbReference type="InterPro" id="IPR041715">
    <property type="entry name" value="HisRS-like_core"/>
</dbReference>
<dbReference type="CDD" id="cd00773">
    <property type="entry name" value="HisRS-like_core"/>
    <property type="match status" value="1"/>
</dbReference>
<keyword evidence="6 11" id="KW-0547">Nucleotide-binding</keyword>
<organism evidence="14 15">
    <name type="scientific">candidate division WOR-1 bacterium RIFOXYB2_FULL_36_35</name>
    <dbReference type="NCBI Taxonomy" id="1802578"/>
    <lineage>
        <taxon>Bacteria</taxon>
        <taxon>Bacillati</taxon>
        <taxon>Saganbacteria</taxon>
    </lineage>
</organism>
<comment type="subunit">
    <text evidence="3 11">Homodimer.</text>
</comment>
<accession>A0A1F4S399</accession>
<comment type="catalytic activity">
    <reaction evidence="10 11">
        <text>tRNA(His) + L-histidine + ATP = L-histidyl-tRNA(His) + AMP + diphosphate + H(+)</text>
        <dbReference type="Rhea" id="RHEA:17313"/>
        <dbReference type="Rhea" id="RHEA-COMP:9665"/>
        <dbReference type="Rhea" id="RHEA-COMP:9689"/>
        <dbReference type="ChEBI" id="CHEBI:15378"/>
        <dbReference type="ChEBI" id="CHEBI:30616"/>
        <dbReference type="ChEBI" id="CHEBI:33019"/>
        <dbReference type="ChEBI" id="CHEBI:57595"/>
        <dbReference type="ChEBI" id="CHEBI:78442"/>
        <dbReference type="ChEBI" id="CHEBI:78527"/>
        <dbReference type="ChEBI" id="CHEBI:456215"/>
        <dbReference type="EC" id="6.1.1.21"/>
    </reaction>
</comment>
<keyword evidence="5 11" id="KW-0436">Ligase</keyword>
<evidence type="ECO:0000256" key="8">
    <source>
        <dbReference type="ARBA" id="ARBA00022917"/>
    </source>
</evidence>
<evidence type="ECO:0000256" key="11">
    <source>
        <dbReference type="HAMAP-Rule" id="MF_00127"/>
    </source>
</evidence>
<dbReference type="GO" id="GO:0004821">
    <property type="term" value="F:histidine-tRNA ligase activity"/>
    <property type="evidence" value="ECO:0007669"/>
    <property type="project" value="UniProtKB-UniRule"/>
</dbReference>
<dbReference type="InterPro" id="IPR045864">
    <property type="entry name" value="aa-tRNA-synth_II/BPL/LPL"/>
</dbReference>
<evidence type="ECO:0000313" key="15">
    <source>
        <dbReference type="Proteomes" id="UP000177905"/>
    </source>
</evidence>
<dbReference type="InterPro" id="IPR015807">
    <property type="entry name" value="His-tRNA-ligase"/>
</dbReference>
<evidence type="ECO:0000256" key="7">
    <source>
        <dbReference type="ARBA" id="ARBA00022840"/>
    </source>
</evidence>
<comment type="subcellular location">
    <subcellularLocation>
        <location evidence="1 11">Cytoplasm</location>
    </subcellularLocation>
</comment>
<gene>
    <name evidence="11" type="primary">hisS</name>
    <name evidence="14" type="ORF">A2290_00860</name>
</gene>
<dbReference type="GO" id="GO:0005524">
    <property type="term" value="F:ATP binding"/>
    <property type="evidence" value="ECO:0007669"/>
    <property type="project" value="UniProtKB-UniRule"/>
</dbReference>
<dbReference type="PROSITE" id="PS50862">
    <property type="entry name" value="AA_TRNA_LIGASE_II"/>
    <property type="match status" value="1"/>
</dbReference>
<dbReference type="PANTHER" id="PTHR43707:SF1">
    <property type="entry name" value="HISTIDINE--TRNA LIGASE, MITOCHONDRIAL-RELATED"/>
    <property type="match status" value="1"/>
</dbReference>
<dbReference type="Gene3D" id="3.30.930.10">
    <property type="entry name" value="Bira Bifunctional Protein, Domain 2"/>
    <property type="match status" value="1"/>
</dbReference>
<dbReference type="PANTHER" id="PTHR43707">
    <property type="entry name" value="HISTIDYL-TRNA SYNTHETASE"/>
    <property type="match status" value="1"/>
</dbReference>
<dbReference type="EC" id="6.1.1.21" evidence="11"/>
<evidence type="ECO:0000256" key="6">
    <source>
        <dbReference type="ARBA" id="ARBA00022741"/>
    </source>
</evidence>
<evidence type="ECO:0000313" key="14">
    <source>
        <dbReference type="EMBL" id="OGC14859.1"/>
    </source>
</evidence>
<dbReference type="InterPro" id="IPR004154">
    <property type="entry name" value="Anticodon-bd"/>
</dbReference>
<dbReference type="PIRSF" id="PIRSF001549">
    <property type="entry name" value="His-tRNA_synth"/>
    <property type="match status" value="1"/>
</dbReference>
<keyword evidence="9 11" id="KW-0030">Aminoacyl-tRNA synthetase</keyword>
<dbReference type="GO" id="GO:0006427">
    <property type="term" value="P:histidyl-tRNA aminoacylation"/>
    <property type="evidence" value="ECO:0007669"/>
    <property type="project" value="UniProtKB-UniRule"/>
</dbReference>
<keyword evidence="4 11" id="KW-0963">Cytoplasm</keyword>
<feature type="binding site" evidence="12">
    <location>
        <begin position="261"/>
        <end position="262"/>
    </location>
    <ligand>
        <name>L-histidine</name>
        <dbReference type="ChEBI" id="CHEBI:57595"/>
    </ligand>
</feature>
<evidence type="ECO:0000256" key="12">
    <source>
        <dbReference type="PIRSR" id="PIRSR001549-1"/>
    </source>
</evidence>
<dbReference type="AlphaFoldDB" id="A0A1F4S399"/>
<protein>
    <recommendedName>
        <fullName evidence="11">Histidine--tRNA ligase</fullName>
        <ecNumber evidence="11">6.1.1.21</ecNumber>
    </recommendedName>
    <alternativeName>
        <fullName evidence="11">Histidyl-tRNA synthetase</fullName>
        <shortName evidence="11">HisRS</shortName>
    </alternativeName>
</protein>
<dbReference type="Gene3D" id="3.40.50.800">
    <property type="entry name" value="Anticodon-binding domain"/>
    <property type="match status" value="1"/>
</dbReference>
<evidence type="ECO:0000256" key="5">
    <source>
        <dbReference type="ARBA" id="ARBA00022598"/>
    </source>
</evidence>
<evidence type="ECO:0000256" key="2">
    <source>
        <dbReference type="ARBA" id="ARBA00008226"/>
    </source>
</evidence>
<dbReference type="InterPro" id="IPR033656">
    <property type="entry name" value="HisRS_anticodon"/>
</dbReference>
<dbReference type="SUPFAM" id="SSF55681">
    <property type="entry name" value="Class II aaRS and biotin synthetases"/>
    <property type="match status" value="1"/>
</dbReference>
<dbReference type="SUPFAM" id="SSF52954">
    <property type="entry name" value="Class II aaRS ABD-related"/>
    <property type="match status" value="1"/>
</dbReference>
<evidence type="ECO:0000256" key="9">
    <source>
        <dbReference type="ARBA" id="ARBA00023146"/>
    </source>
</evidence>
<name>A0A1F4S399_UNCSA</name>
<comment type="caution">
    <text evidence="14">The sequence shown here is derived from an EMBL/GenBank/DDBJ whole genome shotgun (WGS) entry which is preliminary data.</text>
</comment>
<sequence length="419" mass="47960">MKFSSQRGTRDILPVDMPYWHGLEAVCRRLFRLYNYHEIKTPIFESTELFARSIGESSDIVSKEMYTFKDKGDRSITLRPEATAPVVRAAMQNNLIENDKVTKLYYIGPMFRYERPQAGRYRQFYQAGVEVFGSKDPALDAEIILLSEQIMNRLGLKDLEVNLNSVGCSECRPEYLKNLKDFFTSNIKSMCEDCNNRLEVNTLRILDCKNKQCQEYINNASIIEDYLCENCRNQLEQVKVYLDKFSIKYKTVNRLVRGLDYYTGTTFEIVSGKLGAQNAVCGGGRYDNLVAEFGGKPTPAVGFAIGMDRVVEILKQNTEHGKQNTDHRRKMLYVVTLGDKGREKGIDLLFQIRKRGYEADIDYVGKSLKSQMKDADRQNVKYVLIVGEDEVKSGKAILKNLATSEQKEISFDDVLTLIL</sequence>
<feature type="binding site" evidence="12">
    <location>
        <position position="126"/>
    </location>
    <ligand>
        <name>L-histidine</name>
        <dbReference type="ChEBI" id="CHEBI:57595"/>
    </ligand>
</feature>